<dbReference type="InParanoid" id="K3YUW0"/>
<feature type="compositionally biased region" description="Low complexity" evidence="1">
    <location>
        <begin position="147"/>
        <end position="162"/>
    </location>
</feature>
<dbReference type="HOGENOM" id="CLU_1013382_0_0_1"/>
<evidence type="ECO:0000313" key="3">
    <source>
        <dbReference type="Proteomes" id="UP000004995"/>
    </source>
</evidence>
<dbReference type="EMBL" id="AGNK02000427">
    <property type="status" value="NOT_ANNOTATED_CDS"/>
    <property type="molecule type" value="Genomic_DNA"/>
</dbReference>
<sequence>MVNRQHRISYDIFKSMRHMKMLMKPDNLWMKYVFSVILTGCYGRNISTAHSPSNDRNHISCPSNEQVQWSIVSTSDPVGPQMPRRWSRSAGRHRYEGPATRTSQLHQDISSFVHRLTEHPSFTETEQSDRKANRYATRCKNARRRPCSGSPRPSWGSPRSTPSTRLFVVPAAVMFLSGAERNKGGIHRDLSAARAQQRRPRLRRRLLRVHGRNLRVGVHRGRHRRRVRDRGLRRHHAAQGPDGAAATLGVAMGQQYPAQPPYGGCSAKQPGGTTA</sequence>
<feature type="region of interest" description="Disordered" evidence="1">
    <location>
        <begin position="219"/>
        <end position="275"/>
    </location>
</feature>
<reference evidence="3" key="1">
    <citation type="journal article" date="2012" name="Nat. Biotechnol.">
        <title>Reference genome sequence of the model plant Setaria.</title>
        <authorList>
            <person name="Bennetzen J.L."/>
            <person name="Schmutz J."/>
            <person name="Wang H."/>
            <person name="Percifield R."/>
            <person name="Hawkins J."/>
            <person name="Pontaroli A.C."/>
            <person name="Estep M."/>
            <person name="Feng L."/>
            <person name="Vaughn J.N."/>
            <person name="Grimwood J."/>
            <person name="Jenkins J."/>
            <person name="Barry K."/>
            <person name="Lindquist E."/>
            <person name="Hellsten U."/>
            <person name="Deshpande S."/>
            <person name="Wang X."/>
            <person name="Wu X."/>
            <person name="Mitros T."/>
            <person name="Triplett J."/>
            <person name="Yang X."/>
            <person name="Ye C.Y."/>
            <person name="Mauro-Herrera M."/>
            <person name="Wang L."/>
            <person name="Li P."/>
            <person name="Sharma M."/>
            <person name="Sharma R."/>
            <person name="Ronald P.C."/>
            <person name="Panaud O."/>
            <person name="Kellogg E.A."/>
            <person name="Brutnell T.P."/>
            <person name="Doust A.N."/>
            <person name="Tuskan G.A."/>
            <person name="Rokhsar D."/>
            <person name="Devos K.M."/>
        </authorList>
    </citation>
    <scope>NUCLEOTIDE SEQUENCE [LARGE SCALE GENOMIC DNA]</scope>
    <source>
        <strain evidence="3">cv. Yugu1</strain>
    </source>
</reference>
<dbReference type="AlphaFoldDB" id="K3YUW0"/>
<dbReference type="EnsemblPlants" id="KQL30414">
    <property type="protein sequence ID" value="KQL30414"/>
    <property type="gene ID" value="SETIT_018056mg"/>
</dbReference>
<dbReference type="Proteomes" id="UP000004995">
    <property type="component" value="Unassembled WGS sequence"/>
</dbReference>
<proteinExistence type="predicted"/>
<feature type="region of interest" description="Disordered" evidence="1">
    <location>
        <begin position="74"/>
        <end position="102"/>
    </location>
</feature>
<keyword evidence="3" id="KW-1185">Reference proteome</keyword>
<name>K3YUW0_SETIT</name>
<protein>
    <submittedName>
        <fullName evidence="2">Uncharacterized protein</fullName>
    </submittedName>
</protein>
<accession>K3YUW0</accession>
<feature type="region of interest" description="Disordered" evidence="1">
    <location>
        <begin position="119"/>
        <end position="162"/>
    </location>
</feature>
<evidence type="ECO:0000256" key="1">
    <source>
        <dbReference type="SAM" id="MobiDB-lite"/>
    </source>
</evidence>
<organism evidence="2 3">
    <name type="scientific">Setaria italica</name>
    <name type="common">Foxtail millet</name>
    <name type="synonym">Panicum italicum</name>
    <dbReference type="NCBI Taxonomy" id="4555"/>
    <lineage>
        <taxon>Eukaryota</taxon>
        <taxon>Viridiplantae</taxon>
        <taxon>Streptophyta</taxon>
        <taxon>Embryophyta</taxon>
        <taxon>Tracheophyta</taxon>
        <taxon>Spermatophyta</taxon>
        <taxon>Magnoliopsida</taxon>
        <taxon>Liliopsida</taxon>
        <taxon>Poales</taxon>
        <taxon>Poaceae</taxon>
        <taxon>PACMAD clade</taxon>
        <taxon>Panicoideae</taxon>
        <taxon>Panicodae</taxon>
        <taxon>Paniceae</taxon>
        <taxon>Cenchrinae</taxon>
        <taxon>Setaria</taxon>
    </lineage>
</organism>
<reference evidence="2" key="2">
    <citation type="submission" date="2018-08" db="UniProtKB">
        <authorList>
            <consortium name="EnsemblPlants"/>
        </authorList>
    </citation>
    <scope>IDENTIFICATION</scope>
    <source>
        <strain evidence="2">Yugu1</strain>
    </source>
</reference>
<feature type="compositionally biased region" description="Basic residues" evidence="1">
    <location>
        <begin position="219"/>
        <end position="237"/>
    </location>
</feature>
<evidence type="ECO:0000313" key="2">
    <source>
        <dbReference type="EnsemblPlants" id="KQL30414"/>
    </source>
</evidence>
<dbReference type="Gramene" id="KQL30414">
    <property type="protein sequence ID" value="KQL30414"/>
    <property type="gene ID" value="SETIT_018056mg"/>
</dbReference>